<dbReference type="InterPro" id="IPR022694">
    <property type="entry name" value="3-OHacyl-CoA_DH"/>
</dbReference>
<protein>
    <submittedName>
        <fullName evidence="6">3-hydroxyacyl-CoA dehydrogenase family protein</fullName>
        <ecNumber evidence="6">1.1.1.35</ecNumber>
    </submittedName>
</protein>
<proteinExistence type="inferred from homology"/>
<feature type="domain" description="3-hydroxyacyl-CoA dehydrogenase NAD binding" evidence="5">
    <location>
        <begin position="5"/>
        <end position="183"/>
    </location>
</feature>
<dbReference type="EMBL" id="JBHUEO010000025">
    <property type="protein sequence ID" value="MFD1707021.1"/>
    <property type="molecule type" value="Genomic_DNA"/>
</dbReference>
<sequence length="292" mass="31726">MNVHTVAVIGGGLMGSGIAQVVAEAGKKVCLVDVSADQVQKSIKTISNHLSRKVEKGKCSKEHMEQTLDRITGTTEMANIQEAQLVIEAVPEKLDIKKKVFAELDTYANKDAILASNTSGLSIAAIGAAAKRPEKVIGLHFFYPAPIMKLVEVIPSLITSQDTYDTAYQFVKDIQKDPVECKDYPGFIVNRILVPMVNEAIFCLMEGVKPEDVDQAMKLGANHKMGPITLADFVGLDVLLATMEGLYEGFSDSKYRPAPLLKKMVESGNLGKKTGRGFYIYNEKGEQVGSAI</sequence>
<dbReference type="Proteomes" id="UP001597301">
    <property type="component" value="Unassembled WGS sequence"/>
</dbReference>
<dbReference type="SUPFAM" id="SSF51735">
    <property type="entry name" value="NAD(P)-binding Rossmann-fold domains"/>
    <property type="match status" value="1"/>
</dbReference>
<evidence type="ECO:0000313" key="6">
    <source>
        <dbReference type="EMBL" id="MFD1707021.1"/>
    </source>
</evidence>
<dbReference type="Pfam" id="PF00725">
    <property type="entry name" value="3HCDH"/>
    <property type="match status" value="1"/>
</dbReference>
<dbReference type="PANTHER" id="PTHR48075:SF5">
    <property type="entry name" value="3-HYDROXYBUTYRYL-COA DEHYDROGENASE"/>
    <property type="match status" value="1"/>
</dbReference>
<dbReference type="RefSeq" id="WP_380773746.1">
    <property type="nucleotide sequence ID" value="NZ_JBHUEO010000025.1"/>
</dbReference>
<evidence type="ECO:0000259" key="4">
    <source>
        <dbReference type="Pfam" id="PF00725"/>
    </source>
</evidence>
<dbReference type="InterPro" id="IPR006108">
    <property type="entry name" value="3HC_DH_C"/>
</dbReference>
<evidence type="ECO:0000256" key="1">
    <source>
        <dbReference type="ARBA" id="ARBA00005086"/>
    </source>
</evidence>
<dbReference type="GO" id="GO:0003857">
    <property type="term" value="F:(3S)-3-hydroxyacyl-CoA dehydrogenase (NAD+) activity"/>
    <property type="evidence" value="ECO:0007669"/>
    <property type="project" value="UniProtKB-EC"/>
</dbReference>
<reference evidence="7" key="1">
    <citation type="journal article" date="2019" name="Int. J. Syst. Evol. Microbiol.">
        <title>The Global Catalogue of Microorganisms (GCM) 10K type strain sequencing project: providing services to taxonomists for standard genome sequencing and annotation.</title>
        <authorList>
            <consortium name="The Broad Institute Genomics Platform"/>
            <consortium name="The Broad Institute Genome Sequencing Center for Infectious Disease"/>
            <person name="Wu L."/>
            <person name="Ma J."/>
        </authorList>
    </citation>
    <scope>NUCLEOTIDE SEQUENCE [LARGE SCALE GENOMIC DNA]</scope>
    <source>
        <strain evidence="7">CGMCC 1.12295</strain>
    </source>
</reference>
<dbReference type="InterPro" id="IPR006176">
    <property type="entry name" value="3-OHacyl-CoA_DH_NAD-bd"/>
</dbReference>
<evidence type="ECO:0000256" key="2">
    <source>
        <dbReference type="ARBA" id="ARBA00009463"/>
    </source>
</evidence>
<gene>
    <name evidence="6" type="ORF">ACFSCZ_09785</name>
</gene>
<dbReference type="PROSITE" id="PS00067">
    <property type="entry name" value="3HCDH"/>
    <property type="match status" value="1"/>
</dbReference>
<dbReference type="EC" id="1.1.1.35" evidence="6"/>
<evidence type="ECO:0000259" key="5">
    <source>
        <dbReference type="Pfam" id="PF02737"/>
    </source>
</evidence>
<evidence type="ECO:0000256" key="3">
    <source>
        <dbReference type="ARBA" id="ARBA00023002"/>
    </source>
</evidence>
<dbReference type="InterPro" id="IPR013328">
    <property type="entry name" value="6PGD_dom2"/>
</dbReference>
<dbReference type="PIRSF" id="PIRSF000105">
    <property type="entry name" value="HCDH"/>
    <property type="match status" value="1"/>
</dbReference>
<organism evidence="6 7">
    <name type="scientific">Siminovitchia sediminis</name>
    <dbReference type="NCBI Taxonomy" id="1274353"/>
    <lineage>
        <taxon>Bacteria</taxon>
        <taxon>Bacillati</taxon>
        <taxon>Bacillota</taxon>
        <taxon>Bacilli</taxon>
        <taxon>Bacillales</taxon>
        <taxon>Bacillaceae</taxon>
        <taxon>Siminovitchia</taxon>
    </lineage>
</organism>
<keyword evidence="3 6" id="KW-0560">Oxidoreductase</keyword>
<comment type="caution">
    <text evidence="6">The sequence shown here is derived from an EMBL/GenBank/DDBJ whole genome shotgun (WGS) entry which is preliminary data.</text>
</comment>
<dbReference type="PANTHER" id="PTHR48075">
    <property type="entry name" value="3-HYDROXYACYL-COA DEHYDROGENASE FAMILY PROTEIN"/>
    <property type="match status" value="1"/>
</dbReference>
<dbReference type="InterPro" id="IPR006180">
    <property type="entry name" value="3-OHacyl-CoA_DH_CS"/>
</dbReference>
<feature type="domain" description="3-hydroxyacyl-CoA dehydrogenase C-terminal" evidence="4">
    <location>
        <begin position="186"/>
        <end position="281"/>
    </location>
</feature>
<dbReference type="InterPro" id="IPR008927">
    <property type="entry name" value="6-PGluconate_DH-like_C_sf"/>
</dbReference>
<dbReference type="SUPFAM" id="SSF48179">
    <property type="entry name" value="6-phosphogluconate dehydrogenase C-terminal domain-like"/>
    <property type="match status" value="1"/>
</dbReference>
<comment type="similarity">
    <text evidence="2">Belongs to the 3-hydroxyacyl-CoA dehydrogenase family.</text>
</comment>
<comment type="pathway">
    <text evidence="1">Lipid metabolism; butanoate metabolism.</text>
</comment>
<accession>A0ABW4KJR2</accession>
<evidence type="ECO:0000313" key="7">
    <source>
        <dbReference type="Proteomes" id="UP001597301"/>
    </source>
</evidence>
<dbReference type="InterPro" id="IPR036291">
    <property type="entry name" value="NAD(P)-bd_dom_sf"/>
</dbReference>
<dbReference type="Gene3D" id="3.40.50.720">
    <property type="entry name" value="NAD(P)-binding Rossmann-like Domain"/>
    <property type="match status" value="1"/>
</dbReference>
<dbReference type="Pfam" id="PF02737">
    <property type="entry name" value="3HCDH_N"/>
    <property type="match status" value="1"/>
</dbReference>
<name>A0ABW4KJR2_9BACI</name>
<dbReference type="Gene3D" id="1.10.1040.10">
    <property type="entry name" value="N-(1-d-carboxylethyl)-l-norvaline Dehydrogenase, domain 2"/>
    <property type="match status" value="1"/>
</dbReference>
<keyword evidence="7" id="KW-1185">Reference proteome</keyword>